<protein>
    <submittedName>
        <fullName evidence="1">Uncharacterized protein</fullName>
    </submittedName>
</protein>
<evidence type="ECO:0000313" key="1">
    <source>
        <dbReference type="EMBL" id="KAK2641432.1"/>
    </source>
</evidence>
<proteinExistence type="predicted"/>
<comment type="caution">
    <text evidence="1">The sequence shown here is derived from an EMBL/GenBank/DDBJ whole genome shotgun (WGS) entry which is preliminary data.</text>
</comment>
<gene>
    <name evidence="1" type="ORF">Ddye_023195</name>
</gene>
<accession>A0AAD9WT42</accession>
<sequence>MMNPRVFFDLSIDDDKTGRIVMELFTDPDNNREFSGTLYEHSWETTPLQGINLPLCSTQWLDHKQIIFCEVVEEFDILKAVDKIGSITGTTSKVEMVIDYGLLSPATILGRLALILRPNNPSINSALQICLQGLNVFC</sequence>
<dbReference type="EMBL" id="JANJYI010000007">
    <property type="protein sequence ID" value="KAK2641432.1"/>
    <property type="molecule type" value="Genomic_DNA"/>
</dbReference>
<dbReference type="SUPFAM" id="SSF50891">
    <property type="entry name" value="Cyclophilin-like"/>
    <property type="match status" value="1"/>
</dbReference>
<evidence type="ECO:0000313" key="2">
    <source>
        <dbReference type="Proteomes" id="UP001280121"/>
    </source>
</evidence>
<dbReference type="AlphaFoldDB" id="A0AAD9WT42"/>
<dbReference type="InterPro" id="IPR029000">
    <property type="entry name" value="Cyclophilin-like_dom_sf"/>
</dbReference>
<dbReference type="Proteomes" id="UP001280121">
    <property type="component" value="Unassembled WGS sequence"/>
</dbReference>
<name>A0AAD9WT42_9ROSI</name>
<keyword evidence="2" id="KW-1185">Reference proteome</keyword>
<organism evidence="1 2">
    <name type="scientific">Dipteronia dyeriana</name>
    <dbReference type="NCBI Taxonomy" id="168575"/>
    <lineage>
        <taxon>Eukaryota</taxon>
        <taxon>Viridiplantae</taxon>
        <taxon>Streptophyta</taxon>
        <taxon>Embryophyta</taxon>
        <taxon>Tracheophyta</taxon>
        <taxon>Spermatophyta</taxon>
        <taxon>Magnoliopsida</taxon>
        <taxon>eudicotyledons</taxon>
        <taxon>Gunneridae</taxon>
        <taxon>Pentapetalae</taxon>
        <taxon>rosids</taxon>
        <taxon>malvids</taxon>
        <taxon>Sapindales</taxon>
        <taxon>Sapindaceae</taxon>
        <taxon>Hippocastanoideae</taxon>
        <taxon>Acereae</taxon>
        <taxon>Dipteronia</taxon>
    </lineage>
</organism>
<reference evidence="1" key="1">
    <citation type="journal article" date="2023" name="Plant J.">
        <title>Genome sequences and population genomics provide insights into the demographic history, inbreeding, and mutation load of two 'living fossil' tree species of Dipteronia.</title>
        <authorList>
            <person name="Feng Y."/>
            <person name="Comes H.P."/>
            <person name="Chen J."/>
            <person name="Zhu S."/>
            <person name="Lu R."/>
            <person name="Zhang X."/>
            <person name="Li P."/>
            <person name="Qiu J."/>
            <person name="Olsen K.M."/>
            <person name="Qiu Y."/>
        </authorList>
    </citation>
    <scope>NUCLEOTIDE SEQUENCE</scope>
    <source>
        <strain evidence="1">KIB01</strain>
    </source>
</reference>